<sequence length="281" mass="31947">MTQKIALLSDVHGNRTALEAVLKDAKNNGVTECWFLGDLIMPGPGGNELFELLESNNTTVFIKGNWDDCFLEVLNDPQNINLADSSDVYVGILSKYTKIHLKKTYIDLLNSLNIVERRNIFGLDVSISHNLPEKNYGPELMVTSNQSNFDQLVENEQHPDIAIYGHVHTQLLRYGSKGQMILNPGTIGQPFSMNSNLMKDRRAQYAILELDQIGVSNVIFRKVSYDIEKEIKYALHQKLPYLELYKETLTTGITHTHDLDVLGKINEKNEFVKEMQNYLNS</sequence>
<dbReference type="SUPFAM" id="SSF56300">
    <property type="entry name" value="Metallo-dependent phosphatases"/>
    <property type="match status" value="1"/>
</dbReference>
<dbReference type="PANTHER" id="PTHR42850">
    <property type="entry name" value="METALLOPHOSPHOESTERASE"/>
    <property type="match status" value="1"/>
</dbReference>
<proteinExistence type="inferred from homology"/>
<feature type="domain" description="Calcineurin-like phosphoesterase" evidence="2">
    <location>
        <begin position="4"/>
        <end position="211"/>
    </location>
</feature>
<evidence type="ECO:0000313" key="4">
    <source>
        <dbReference type="Proteomes" id="UP000051131"/>
    </source>
</evidence>
<name>A0A0R2CRZ7_9LACO</name>
<dbReference type="EMBL" id="AYZE01000014">
    <property type="protein sequence ID" value="KRM90956.1"/>
    <property type="molecule type" value="Genomic_DNA"/>
</dbReference>
<dbReference type="GO" id="GO:0016791">
    <property type="term" value="F:phosphatase activity"/>
    <property type="evidence" value="ECO:0007669"/>
    <property type="project" value="TreeGrafter"/>
</dbReference>
<protein>
    <submittedName>
        <fullName evidence="3">Metallophosphoesterase</fullName>
    </submittedName>
</protein>
<dbReference type="InterPro" id="IPR024654">
    <property type="entry name" value="Calcineurin-like_PHP_lpxH"/>
</dbReference>
<evidence type="ECO:0000256" key="1">
    <source>
        <dbReference type="ARBA" id="ARBA00008950"/>
    </source>
</evidence>
<dbReference type="InterPro" id="IPR050126">
    <property type="entry name" value="Ap4A_hydrolase"/>
</dbReference>
<organism evidence="3 4">
    <name type="scientific">Liquorilactobacillus cacaonum DSM 21116</name>
    <dbReference type="NCBI Taxonomy" id="1423729"/>
    <lineage>
        <taxon>Bacteria</taxon>
        <taxon>Bacillati</taxon>
        <taxon>Bacillota</taxon>
        <taxon>Bacilli</taxon>
        <taxon>Lactobacillales</taxon>
        <taxon>Lactobacillaceae</taxon>
        <taxon>Liquorilactobacillus</taxon>
    </lineage>
</organism>
<dbReference type="AlphaFoldDB" id="A0A0R2CRZ7"/>
<comment type="similarity">
    <text evidence="1">Belongs to the metallophosphoesterase superfamily. YfcE family.</text>
</comment>
<dbReference type="STRING" id="1423729.FC80_GL000952"/>
<reference evidence="3 4" key="1">
    <citation type="journal article" date="2015" name="Genome Announc.">
        <title>Expanding the biotechnology potential of lactobacilli through comparative genomics of 213 strains and associated genera.</title>
        <authorList>
            <person name="Sun Z."/>
            <person name="Harris H.M."/>
            <person name="McCann A."/>
            <person name="Guo C."/>
            <person name="Argimon S."/>
            <person name="Zhang W."/>
            <person name="Yang X."/>
            <person name="Jeffery I.B."/>
            <person name="Cooney J.C."/>
            <person name="Kagawa T.F."/>
            <person name="Liu W."/>
            <person name="Song Y."/>
            <person name="Salvetti E."/>
            <person name="Wrobel A."/>
            <person name="Rasinkangas P."/>
            <person name="Parkhill J."/>
            <person name="Rea M.C."/>
            <person name="O'Sullivan O."/>
            <person name="Ritari J."/>
            <person name="Douillard F.P."/>
            <person name="Paul Ross R."/>
            <person name="Yang R."/>
            <person name="Briner A.E."/>
            <person name="Felis G.E."/>
            <person name="de Vos W.M."/>
            <person name="Barrangou R."/>
            <person name="Klaenhammer T.R."/>
            <person name="Caufield P.W."/>
            <person name="Cui Y."/>
            <person name="Zhang H."/>
            <person name="O'Toole P.W."/>
        </authorList>
    </citation>
    <scope>NUCLEOTIDE SEQUENCE [LARGE SCALE GENOMIC DNA]</scope>
    <source>
        <strain evidence="3 4">DSM 21116</strain>
    </source>
</reference>
<dbReference type="Gene3D" id="3.60.21.10">
    <property type="match status" value="1"/>
</dbReference>
<comment type="caution">
    <text evidence="3">The sequence shown here is derived from an EMBL/GenBank/DDBJ whole genome shotgun (WGS) entry which is preliminary data.</text>
</comment>
<dbReference type="PIRSF" id="PIRSF000883">
    <property type="entry name" value="Pesterase_MJ0912"/>
    <property type="match status" value="1"/>
</dbReference>
<evidence type="ECO:0000259" key="2">
    <source>
        <dbReference type="Pfam" id="PF12850"/>
    </source>
</evidence>
<dbReference type="InterPro" id="IPR011152">
    <property type="entry name" value="Pesterase_MJ0912"/>
</dbReference>
<accession>A0A0R2CRZ7</accession>
<dbReference type="PANTHER" id="PTHR42850:SF2">
    <property type="entry name" value="BLL5683 PROTEIN"/>
    <property type="match status" value="1"/>
</dbReference>
<evidence type="ECO:0000313" key="3">
    <source>
        <dbReference type="EMBL" id="KRM90956.1"/>
    </source>
</evidence>
<dbReference type="InterPro" id="IPR029052">
    <property type="entry name" value="Metallo-depent_PP-like"/>
</dbReference>
<dbReference type="PATRIC" id="fig|1423729.3.peg.965"/>
<keyword evidence="4" id="KW-1185">Reference proteome</keyword>
<gene>
    <name evidence="3" type="ORF">FC80_GL000952</name>
</gene>
<dbReference type="RefSeq" id="WP_057829170.1">
    <property type="nucleotide sequence ID" value="NZ_AYZE01000014.1"/>
</dbReference>
<dbReference type="Proteomes" id="UP000051131">
    <property type="component" value="Unassembled WGS sequence"/>
</dbReference>
<dbReference type="OrthoDB" id="9813918at2"/>
<dbReference type="Pfam" id="PF12850">
    <property type="entry name" value="Metallophos_2"/>
    <property type="match status" value="1"/>
</dbReference>
<dbReference type="GO" id="GO:0005737">
    <property type="term" value="C:cytoplasm"/>
    <property type="evidence" value="ECO:0007669"/>
    <property type="project" value="TreeGrafter"/>
</dbReference>